<feature type="region of interest" description="Disordered" evidence="7">
    <location>
        <begin position="864"/>
        <end position="906"/>
    </location>
</feature>
<dbReference type="FunFam" id="1.25.40.10:FF:000064">
    <property type="entry name" value="Putative pre-mrna-processing factor 39"/>
    <property type="match status" value="1"/>
</dbReference>
<dbReference type="PANTHER" id="PTHR17204:SF26">
    <property type="entry name" value="PRE-MRNA-PROCESSING FACTOR 39-2"/>
    <property type="match status" value="1"/>
</dbReference>
<evidence type="ECO:0000256" key="1">
    <source>
        <dbReference type="ARBA" id="ARBA00004123"/>
    </source>
</evidence>
<feature type="compositionally biased region" description="Basic and acidic residues" evidence="7">
    <location>
        <begin position="607"/>
        <end position="626"/>
    </location>
</feature>
<evidence type="ECO:0008006" key="10">
    <source>
        <dbReference type="Google" id="ProtNLM"/>
    </source>
</evidence>
<feature type="compositionally biased region" description="Polar residues" evidence="7">
    <location>
        <begin position="893"/>
        <end position="906"/>
    </location>
</feature>
<proteinExistence type="inferred from homology"/>
<evidence type="ECO:0000256" key="4">
    <source>
        <dbReference type="ARBA" id="ARBA00023187"/>
    </source>
</evidence>
<evidence type="ECO:0000313" key="9">
    <source>
        <dbReference type="Proteomes" id="UP001165190"/>
    </source>
</evidence>
<evidence type="ECO:0000256" key="3">
    <source>
        <dbReference type="ARBA" id="ARBA00022737"/>
    </source>
</evidence>
<dbReference type="OrthoDB" id="10265668at2759"/>
<dbReference type="Pfam" id="PF23240">
    <property type="entry name" value="HAT_PRP39_N"/>
    <property type="match status" value="1"/>
</dbReference>
<name>A0A9W7IA04_HIBTR</name>
<evidence type="ECO:0000256" key="5">
    <source>
        <dbReference type="ARBA" id="ARBA00023242"/>
    </source>
</evidence>
<dbReference type="Proteomes" id="UP001165190">
    <property type="component" value="Unassembled WGS sequence"/>
</dbReference>
<feature type="region of interest" description="Disordered" evidence="7">
    <location>
        <begin position="952"/>
        <end position="977"/>
    </location>
</feature>
<reference evidence="8" key="1">
    <citation type="submission" date="2023-05" db="EMBL/GenBank/DDBJ databases">
        <title>Genome and transcriptome analyses reveal genes involved in the formation of fine ridges on petal epidermal cells in Hibiscus trionum.</title>
        <authorList>
            <person name="Koshimizu S."/>
            <person name="Masuda S."/>
            <person name="Ishii T."/>
            <person name="Shirasu K."/>
            <person name="Hoshino A."/>
            <person name="Arita M."/>
        </authorList>
    </citation>
    <scope>NUCLEOTIDE SEQUENCE</scope>
    <source>
        <strain evidence="8">Hamamatsu line</strain>
    </source>
</reference>
<feature type="region of interest" description="Disordered" evidence="7">
    <location>
        <begin position="1098"/>
        <end position="1147"/>
    </location>
</feature>
<dbReference type="EMBL" id="BSYR01000024">
    <property type="protein sequence ID" value="GMI91633.1"/>
    <property type="molecule type" value="Genomic_DNA"/>
</dbReference>
<dbReference type="Gene3D" id="1.25.40.10">
    <property type="entry name" value="Tetratricopeptide repeat domain"/>
    <property type="match status" value="2"/>
</dbReference>
<accession>A0A9W7IA04</accession>
<dbReference type="GO" id="GO:0071004">
    <property type="term" value="C:U2-type prespliceosome"/>
    <property type="evidence" value="ECO:0007669"/>
    <property type="project" value="TreeGrafter"/>
</dbReference>
<comment type="subcellular location">
    <subcellularLocation>
        <location evidence="1">Nucleus</location>
    </subcellularLocation>
</comment>
<evidence type="ECO:0000313" key="8">
    <source>
        <dbReference type="EMBL" id="GMI91633.1"/>
    </source>
</evidence>
<feature type="compositionally biased region" description="Basic residues" evidence="7">
    <location>
        <begin position="865"/>
        <end position="888"/>
    </location>
</feature>
<keyword evidence="5" id="KW-0539">Nucleus</keyword>
<dbReference type="GO" id="GO:0000243">
    <property type="term" value="C:commitment complex"/>
    <property type="evidence" value="ECO:0007669"/>
    <property type="project" value="TreeGrafter"/>
</dbReference>
<comment type="caution">
    <text evidence="8">The sequence shown here is derived from an EMBL/GenBank/DDBJ whole genome shotgun (WGS) entry which is preliminary data.</text>
</comment>
<dbReference type="InterPro" id="IPR003107">
    <property type="entry name" value="HAT"/>
</dbReference>
<feature type="region of interest" description="Disordered" evidence="7">
    <location>
        <begin position="570"/>
        <end position="627"/>
    </location>
</feature>
<dbReference type="FunFam" id="1.25.40.10:FF:000159">
    <property type="entry name" value="Tetratricopeptide repeat (TPR)-like superfamily protein"/>
    <property type="match status" value="1"/>
</dbReference>
<feature type="region of interest" description="Disordered" evidence="7">
    <location>
        <begin position="1062"/>
        <end position="1086"/>
    </location>
</feature>
<dbReference type="PANTHER" id="PTHR17204">
    <property type="entry name" value="PRE-MRNA PROCESSING PROTEIN PRP39-RELATED"/>
    <property type="match status" value="1"/>
</dbReference>
<dbReference type="GO" id="GO:0005685">
    <property type="term" value="C:U1 snRNP"/>
    <property type="evidence" value="ECO:0007669"/>
    <property type="project" value="TreeGrafter"/>
</dbReference>
<keyword evidence="2" id="KW-0507">mRNA processing</keyword>
<dbReference type="SMART" id="SM00386">
    <property type="entry name" value="HAT"/>
    <property type="match status" value="4"/>
</dbReference>
<evidence type="ECO:0000256" key="2">
    <source>
        <dbReference type="ARBA" id="ARBA00022664"/>
    </source>
</evidence>
<comment type="similarity">
    <text evidence="6">Belongs to the PRP39 family.</text>
</comment>
<keyword evidence="9" id="KW-1185">Reference proteome</keyword>
<dbReference type="InterPro" id="IPR059164">
    <property type="entry name" value="HAT_PRP39_C"/>
</dbReference>
<keyword evidence="4" id="KW-0508">mRNA splicing</keyword>
<dbReference type="GO" id="GO:0030627">
    <property type="term" value="F:pre-mRNA 5'-splice site binding"/>
    <property type="evidence" value="ECO:0007669"/>
    <property type="project" value="TreeGrafter"/>
</dbReference>
<evidence type="ECO:0000256" key="7">
    <source>
        <dbReference type="SAM" id="MobiDB-lite"/>
    </source>
</evidence>
<gene>
    <name evidence="8" type="ORF">HRI_002832600</name>
</gene>
<keyword evidence="3" id="KW-0677">Repeat</keyword>
<protein>
    <recommendedName>
        <fullName evidence="10">Suppressor of forked domain-containing protein</fullName>
    </recommendedName>
</protein>
<dbReference type="Pfam" id="PF23241">
    <property type="entry name" value="HAT_PRP39_C"/>
    <property type="match status" value="1"/>
</dbReference>
<dbReference type="SUPFAM" id="SSF48452">
    <property type="entry name" value="TPR-like"/>
    <property type="match status" value="1"/>
</dbReference>
<feature type="region of interest" description="Disordered" evidence="7">
    <location>
        <begin position="736"/>
        <end position="805"/>
    </location>
</feature>
<organism evidence="8 9">
    <name type="scientific">Hibiscus trionum</name>
    <name type="common">Flower of an hour</name>
    <dbReference type="NCBI Taxonomy" id="183268"/>
    <lineage>
        <taxon>Eukaryota</taxon>
        <taxon>Viridiplantae</taxon>
        <taxon>Streptophyta</taxon>
        <taxon>Embryophyta</taxon>
        <taxon>Tracheophyta</taxon>
        <taxon>Spermatophyta</taxon>
        <taxon>Magnoliopsida</taxon>
        <taxon>eudicotyledons</taxon>
        <taxon>Gunneridae</taxon>
        <taxon>Pentapetalae</taxon>
        <taxon>rosids</taxon>
        <taxon>malvids</taxon>
        <taxon>Malvales</taxon>
        <taxon>Malvaceae</taxon>
        <taxon>Malvoideae</taxon>
        <taxon>Hibiscus</taxon>
    </lineage>
</organism>
<evidence type="ECO:0000256" key="6">
    <source>
        <dbReference type="ARBA" id="ARBA00038019"/>
    </source>
</evidence>
<dbReference type="GO" id="GO:0000395">
    <property type="term" value="P:mRNA 5'-splice site recognition"/>
    <property type="evidence" value="ECO:0007669"/>
    <property type="project" value="TreeGrafter"/>
</dbReference>
<dbReference type="AlphaFoldDB" id="A0A9W7IA04"/>
<feature type="compositionally biased region" description="Polar residues" evidence="7">
    <location>
        <begin position="1117"/>
        <end position="1147"/>
    </location>
</feature>
<feature type="compositionally biased region" description="Polar residues" evidence="7">
    <location>
        <begin position="964"/>
        <end position="977"/>
    </location>
</feature>
<dbReference type="InterPro" id="IPR011990">
    <property type="entry name" value="TPR-like_helical_dom_sf"/>
</dbReference>
<sequence length="1147" mass="131204">MEVHISRTETEWQPEKGDSLEGFGEQKLEELIAEGELDFDGWTKLISEVENLLHDEIEKICLVYDSFLSEFPLCYGYWRKYADHMIRLCTIDKAVDVFERAVQSATYSVGVWVDYCSFAVSAFEDDDDIRWLFKRAMSFVGKDYLCHTLWDKYVEFEFSQQQWSSLANVYIQTLRFPSKKLHRYYESFQILAATWKEEMQFPNDTDLQLEPKVENEVSSCSTDAEISCVIKDLLDTSTGMGGAKALAKYLSIGKQLYRVASKLDEKIHQFEAGIRRHYFHVKELDISQLEYWHEYLNFVEMHGDFDWAVKLYERCLIPCANYPEFWMRYVDFMESKGGREIANLALARATEIFLKRMPVIHLFSARFKEKIRDVSGARVALLHYETESDLSFVETVSIKANLEKRSGNFVAASNTYKEAVEIASAKQKFDILPILYINFSRLQYMITSNSDAARDILIDGIKCLPHCKVLLEELIKFGMMHGGPRDIHVLDAIINDVISLGPSQGMDKKEAEGISSLYLQFVDLCGTIDDIRKAWNRHIKCFPDSARMSTYKFSVVNGIKPISLKMAAVRRQESPGSLPSHPSGDGSLDISVQPPSQNKILEPPEVDDARPNHDSLDCGSDKKSPLLEDNEIPLYQATVNKLQSEEVDERLQGGMQQSSQDVSKHHREDIKANANISSRNLIYDKVENEVEALEPSEENSKEIDFRLEHAHKSEHDVNGLPLERLSLGHQDCEASDSISMENKEGETFVETSLSNESMMKKEPPQETSLSNESMMKKEPPQETSKLDGITPEGPQNNGGGNLESIPINAQASESAGLQTEMINHSSLASEQHIKKTEPLLQRTPPDDGGSWHQRSSADRILRANKSGHRRHSHKRLHQRQHMSPKRQYPRNEAGTQVPMSQGYPSQSMYSQIPQVQQGGQSHSQYPTSTAYPNLATVPTWSMQNMNQQNFAPSQTPPVPLHAYPQSQIPQHPMQSNEQLGQMQNNQAYNQLWQYYYYQQQQQQYLLQPQQQYQQHPQLLQVQQQFLHQQSLPYQQSQPLQLQQQQQFIQHQPQQYLQQQQLQPLGSYQQQSPPPNHPLYLQQQQEQGKREGQITASQVQIQSDLSKEEPITEPGRQATLQGQDTLLSWNDASETLSSAISPNSQQCQ</sequence>